<dbReference type="EMBL" id="HG966617">
    <property type="protein sequence ID" value="CDO60002.1"/>
    <property type="molecule type" value="Genomic_DNA"/>
</dbReference>
<feature type="signal peptide" evidence="1">
    <location>
        <begin position="1"/>
        <end position="20"/>
    </location>
</feature>
<dbReference type="Gene3D" id="2.30.30.240">
    <property type="entry name" value="PRC-barrel domain"/>
    <property type="match status" value="2"/>
</dbReference>
<dbReference type="STRING" id="1458461.BN1012_Phect1788"/>
<name>X5MD94_9HYPH</name>
<dbReference type="InterPro" id="IPR011033">
    <property type="entry name" value="PRC_barrel-like_sf"/>
</dbReference>
<feature type="chain" id="PRO_5004957895" description="PRC-barrel domain-containing protein" evidence="1">
    <location>
        <begin position="21"/>
        <end position="290"/>
    </location>
</feature>
<keyword evidence="4" id="KW-1185">Reference proteome</keyword>
<feature type="domain" description="PRC-barrel" evidence="2">
    <location>
        <begin position="92"/>
        <end position="146"/>
    </location>
</feature>
<keyword evidence="1" id="KW-0732">Signal</keyword>
<evidence type="ECO:0000259" key="2">
    <source>
        <dbReference type="Pfam" id="PF05239"/>
    </source>
</evidence>
<dbReference type="AlphaFoldDB" id="X5MD94"/>
<protein>
    <recommendedName>
        <fullName evidence="2">PRC-barrel domain-containing protein</fullName>
    </recommendedName>
</protein>
<organism evidence="3 4">
    <name type="scientific">Candidatus Phaeomarinibacter ectocarpi</name>
    <dbReference type="NCBI Taxonomy" id="1458461"/>
    <lineage>
        <taxon>Bacteria</taxon>
        <taxon>Pseudomonadati</taxon>
        <taxon>Pseudomonadota</taxon>
        <taxon>Alphaproteobacteria</taxon>
        <taxon>Hyphomicrobiales</taxon>
        <taxon>Parvibaculaceae</taxon>
        <taxon>Candidatus Phaeomarinibacter</taxon>
    </lineage>
</organism>
<dbReference type="InterPro" id="IPR027275">
    <property type="entry name" value="PRC-brl_dom"/>
</dbReference>
<dbReference type="SUPFAM" id="SSF50346">
    <property type="entry name" value="PRC-barrel domain"/>
    <property type="match status" value="2"/>
</dbReference>
<reference evidence="3 4" key="1">
    <citation type="journal article" date="2014" name="Front. Genet.">
        <title>Genome and metabolic network of "Candidatus Phaeomarinobacter ectocarpi" Ec32, a new candidate genus of Alphaproteobacteria frequently associated with brown algae.</title>
        <authorList>
            <person name="Dittami S.M."/>
            <person name="Barbeyron T."/>
            <person name="Boyen C."/>
            <person name="Cambefort J."/>
            <person name="Collet G."/>
            <person name="Delage L."/>
            <person name="Gobet A."/>
            <person name="Groisillier A."/>
            <person name="Leblanc C."/>
            <person name="Michel G."/>
            <person name="Scornet D."/>
            <person name="Siegel A."/>
            <person name="Tapia J.E."/>
            <person name="Tonon T."/>
        </authorList>
    </citation>
    <scope>NUCLEOTIDE SEQUENCE [LARGE SCALE GENOMIC DNA]</scope>
    <source>
        <strain evidence="3 4">Ec32</strain>
    </source>
</reference>
<dbReference type="KEGG" id="pect:BN1012_Phect1788"/>
<evidence type="ECO:0000313" key="4">
    <source>
        <dbReference type="Proteomes" id="UP000032160"/>
    </source>
</evidence>
<sequence length="290" mass="30513">MRRIMVSVSAIALMTGVAHAEVDTDVTEGTTPEITAEEAATAVEKAVDETADATGDALEATGEAISDTADAVYDALSEVEVADTTYVFPKPGTFSANDILGAAIYGSEGDVAARVDDVWITSKGDVTAFLVNEGGFLGLGEDDVALRSGAVTFTTDENANLSGYVSLTEEQLETVAETRYDATVEYRDDATEIEGLSLEDDVLGKAVMDSKGEKIATVRDVLLSRTGAVTHLVLAQGGVLGFGGDLVATRFNGLTYEQGDSEGALVMKTSAKELMDMPEFRYQMSASVDR</sequence>
<dbReference type="Pfam" id="PF05239">
    <property type="entry name" value="PRC"/>
    <property type="match status" value="2"/>
</dbReference>
<evidence type="ECO:0000313" key="3">
    <source>
        <dbReference type="EMBL" id="CDO60002.1"/>
    </source>
</evidence>
<dbReference type="RefSeq" id="WP_081826137.1">
    <property type="nucleotide sequence ID" value="NZ_HG966617.1"/>
</dbReference>
<feature type="domain" description="PRC-barrel" evidence="2">
    <location>
        <begin position="201"/>
        <end position="252"/>
    </location>
</feature>
<evidence type="ECO:0000256" key="1">
    <source>
        <dbReference type="SAM" id="SignalP"/>
    </source>
</evidence>
<dbReference type="OrthoDB" id="7876889at2"/>
<proteinExistence type="predicted"/>
<dbReference type="HOGENOM" id="CLU_958734_0_0_5"/>
<dbReference type="PANTHER" id="PTHR36505:SF1">
    <property type="entry name" value="BLR1072 PROTEIN"/>
    <property type="match status" value="1"/>
</dbReference>
<dbReference type="Proteomes" id="UP000032160">
    <property type="component" value="Chromosome I"/>
</dbReference>
<dbReference type="PANTHER" id="PTHR36505">
    <property type="entry name" value="BLR1072 PROTEIN"/>
    <property type="match status" value="1"/>
</dbReference>
<accession>X5MD94</accession>
<gene>
    <name evidence="3" type="ORF">BN1012_Phect1788</name>
</gene>